<feature type="binding site" evidence="12">
    <location>
        <position position="395"/>
    </location>
    <ligand>
        <name>L-serine</name>
        <dbReference type="ChEBI" id="CHEBI:33384"/>
    </ligand>
</feature>
<feature type="domain" description="Aminoacyl-transfer RNA synthetases class-II family profile" evidence="16">
    <location>
        <begin position="149"/>
        <end position="420"/>
    </location>
</feature>
<feature type="binding site" evidence="13">
    <location>
        <position position="241"/>
    </location>
    <ligand>
        <name>L-serine</name>
        <dbReference type="ChEBI" id="CHEBI:33384"/>
    </ligand>
</feature>
<dbReference type="GO" id="GO:0016260">
    <property type="term" value="P:selenocysteine biosynthetic process"/>
    <property type="evidence" value="ECO:0007669"/>
    <property type="project" value="UniProtKB-UniRule"/>
</dbReference>
<keyword evidence="9 12" id="KW-0030">Aminoacyl-tRNA synthetase</keyword>
<feature type="binding site" evidence="12 14">
    <location>
        <begin position="359"/>
        <end position="362"/>
    </location>
    <ligand>
        <name>ATP</name>
        <dbReference type="ChEBI" id="CHEBI:30616"/>
    </ligand>
</feature>
<dbReference type="InterPro" id="IPR042103">
    <property type="entry name" value="SerRS_1_N_sf"/>
</dbReference>
<comment type="subcellular location">
    <subcellularLocation>
        <location evidence="1 12">Cytoplasm</location>
    </subcellularLocation>
</comment>
<evidence type="ECO:0000256" key="12">
    <source>
        <dbReference type="HAMAP-Rule" id="MF_00176"/>
    </source>
</evidence>
<evidence type="ECO:0000256" key="4">
    <source>
        <dbReference type="ARBA" id="ARBA00022490"/>
    </source>
</evidence>
<comment type="caution">
    <text evidence="12">Lacks conserved residue(s) required for the propagation of feature annotation.</text>
</comment>
<name>A0A085W847_9BACT</name>
<dbReference type="PATRIC" id="fig|394096.3.peg.6606"/>
<dbReference type="PANTHER" id="PTHR43697">
    <property type="entry name" value="SERYL-TRNA SYNTHETASE"/>
    <property type="match status" value="1"/>
</dbReference>
<feature type="coiled-coil region" evidence="15">
    <location>
        <begin position="54"/>
        <end position="113"/>
    </location>
</feature>
<comment type="pathway">
    <text evidence="2 12">Aminoacyl-tRNA biosynthesis; selenocysteinyl-tRNA(Sec) biosynthesis; L-seryl-tRNA(Sec) from L-serine and tRNA(Sec): step 1/1.</text>
</comment>
<evidence type="ECO:0000313" key="18">
    <source>
        <dbReference type="Proteomes" id="UP000028725"/>
    </source>
</evidence>
<evidence type="ECO:0000256" key="1">
    <source>
        <dbReference type="ARBA" id="ARBA00004496"/>
    </source>
</evidence>
<dbReference type="EMBL" id="JMCB01000015">
    <property type="protein sequence ID" value="KFE63860.1"/>
    <property type="molecule type" value="Genomic_DNA"/>
</dbReference>
<dbReference type="SUPFAM" id="SSF46589">
    <property type="entry name" value="tRNA-binding arm"/>
    <property type="match status" value="1"/>
</dbReference>
<proteinExistence type="inferred from homology"/>
<organism evidence="17 18">
    <name type="scientific">Hyalangium minutum</name>
    <dbReference type="NCBI Taxonomy" id="394096"/>
    <lineage>
        <taxon>Bacteria</taxon>
        <taxon>Pseudomonadati</taxon>
        <taxon>Myxococcota</taxon>
        <taxon>Myxococcia</taxon>
        <taxon>Myxococcales</taxon>
        <taxon>Cystobacterineae</taxon>
        <taxon>Archangiaceae</taxon>
        <taxon>Hyalangium</taxon>
    </lineage>
</organism>
<keyword evidence="7 12" id="KW-0067">ATP-binding</keyword>
<dbReference type="SUPFAM" id="SSF55681">
    <property type="entry name" value="Class II aaRS and biotin synthetases"/>
    <property type="match status" value="1"/>
</dbReference>
<evidence type="ECO:0000256" key="11">
    <source>
        <dbReference type="ARBA" id="ARBA00048823"/>
    </source>
</evidence>
<dbReference type="PRINTS" id="PR00981">
    <property type="entry name" value="TRNASYNTHSER"/>
</dbReference>
<dbReference type="STRING" id="394096.DB31_2272"/>
<evidence type="ECO:0000256" key="8">
    <source>
        <dbReference type="ARBA" id="ARBA00022917"/>
    </source>
</evidence>
<dbReference type="InterPro" id="IPR045864">
    <property type="entry name" value="aa-tRNA-synth_II/BPL/LPL"/>
</dbReference>
<evidence type="ECO:0000256" key="14">
    <source>
        <dbReference type="PIRSR" id="PIRSR001529-2"/>
    </source>
</evidence>
<feature type="binding site" evidence="13">
    <location>
        <position position="393"/>
    </location>
    <ligand>
        <name>L-serine</name>
        <dbReference type="ChEBI" id="CHEBI:33384"/>
    </ligand>
</feature>
<dbReference type="InterPro" id="IPR033729">
    <property type="entry name" value="SerRS_core"/>
</dbReference>
<dbReference type="NCBIfam" id="TIGR00414">
    <property type="entry name" value="serS"/>
    <property type="match status" value="1"/>
</dbReference>
<accession>A0A085W847</accession>
<dbReference type="GO" id="GO:0006434">
    <property type="term" value="P:seryl-tRNA aminoacylation"/>
    <property type="evidence" value="ECO:0007669"/>
    <property type="project" value="UniProtKB-UniRule"/>
</dbReference>
<dbReference type="Pfam" id="PF02403">
    <property type="entry name" value="Seryl_tRNA_N"/>
    <property type="match status" value="1"/>
</dbReference>
<dbReference type="CDD" id="cd00770">
    <property type="entry name" value="SerRS_core"/>
    <property type="match status" value="1"/>
</dbReference>
<dbReference type="InterPro" id="IPR002314">
    <property type="entry name" value="aa-tRNA-synt_IIb"/>
</dbReference>
<evidence type="ECO:0000256" key="6">
    <source>
        <dbReference type="ARBA" id="ARBA00022741"/>
    </source>
</evidence>
<evidence type="ECO:0000256" key="15">
    <source>
        <dbReference type="SAM" id="Coils"/>
    </source>
</evidence>
<dbReference type="EC" id="6.1.1.11" evidence="12"/>
<gene>
    <name evidence="12" type="primary">serS</name>
    <name evidence="17" type="ORF">DB31_2272</name>
</gene>
<dbReference type="PIRSF" id="PIRSF001529">
    <property type="entry name" value="Ser-tRNA-synth_IIa"/>
    <property type="match status" value="1"/>
</dbReference>
<dbReference type="InterPro" id="IPR002317">
    <property type="entry name" value="Ser-tRNA-ligase_type_1"/>
</dbReference>
<keyword evidence="5 12" id="KW-0436">Ligase</keyword>
<evidence type="ECO:0000256" key="5">
    <source>
        <dbReference type="ARBA" id="ARBA00022598"/>
    </source>
</evidence>
<feature type="binding site" evidence="12">
    <location>
        <begin position="241"/>
        <end position="243"/>
    </location>
    <ligand>
        <name>L-serine</name>
        <dbReference type="ChEBI" id="CHEBI:33384"/>
    </ligand>
</feature>
<dbReference type="Gene3D" id="1.10.287.40">
    <property type="entry name" value="Serine-tRNA synthetase, tRNA binding domain"/>
    <property type="match status" value="1"/>
</dbReference>
<dbReference type="Proteomes" id="UP000028725">
    <property type="component" value="Unassembled WGS sequence"/>
</dbReference>
<evidence type="ECO:0000256" key="13">
    <source>
        <dbReference type="PIRSR" id="PIRSR001529-1"/>
    </source>
</evidence>
<feature type="binding site" evidence="12 13">
    <location>
        <position position="295"/>
    </location>
    <ligand>
        <name>L-serine</name>
        <dbReference type="ChEBI" id="CHEBI:33384"/>
    </ligand>
</feature>
<dbReference type="InterPro" id="IPR015866">
    <property type="entry name" value="Ser-tRNA-synth_1_N"/>
</dbReference>
<comment type="catalytic activity">
    <reaction evidence="10 12">
        <text>tRNA(Sec) + L-serine + ATP = L-seryl-tRNA(Sec) + AMP + diphosphate + H(+)</text>
        <dbReference type="Rhea" id="RHEA:42580"/>
        <dbReference type="Rhea" id="RHEA-COMP:9742"/>
        <dbReference type="Rhea" id="RHEA-COMP:10128"/>
        <dbReference type="ChEBI" id="CHEBI:15378"/>
        <dbReference type="ChEBI" id="CHEBI:30616"/>
        <dbReference type="ChEBI" id="CHEBI:33019"/>
        <dbReference type="ChEBI" id="CHEBI:33384"/>
        <dbReference type="ChEBI" id="CHEBI:78442"/>
        <dbReference type="ChEBI" id="CHEBI:78533"/>
        <dbReference type="ChEBI" id="CHEBI:456215"/>
        <dbReference type="EC" id="6.1.1.11"/>
    </reaction>
</comment>
<comment type="subunit">
    <text evidence="12">Homodimer. The tRNA molecule binds across the dimer.</text>
</comment>
<keyword evidence="6 12" id="KW-0547">Nucleotide-binding</keyword>
<sequence length="436" mass="49085">MPVQGGYKAPMLDLRHVAQNFDAVVARLKTRSGNLDLGPFQSLFTERRELYVAMESLSARRNTANDEMKKKAKEDPAALEALRGDLRAVSQEIKEKEARLKAVEEEINKILLLIPNIPHESVPVGANEHDNKQVQIWGEKPHFLFTPKQHFEVGEKLGMLDFERAAKVSGSRFTFYKAALARLERALVTFMIDVHTQKGYTELLPPYLVLRETMMGTGQLPKFEDDVFKTSGDPERFLIPTAEVPVTNYHADEILEGAQLPLKYCAFSPCFRAEAGAAGKDTRGLIRQHQFHKVELVKFATPDTSLQELEGMTDDACDILRRLGLHYRVMLLCTGDMGFASRKTYDIEVWLPGQGSYREISSCSDCGDFQARRAKIRFRAQKGDKPQLLHTLNGSGLAVGRTSIAILENYQREDGSVAIPEALWPYMGGMREIRPL</sequence>
<evidence type="ECO:0000256" key="3">
    <source>
        <dbReference type="ARBA" id="ARBA00010728"/>
    </source>
</evidence>
<comment type="function">
    <text evidence="12">Catalyzes the attachment of serine to tRNA(Ser). Is also able to aminoacylate tRNA(Sec) with serine, to form the misacylated tRNA L-seryl-tRNA(Sec), which will be further converted into selenocysteinyl-tRNA(Sec).</text>
</comment>
<comment type="similarity">
    <text evidence="3 12">Belongs to the class-II aminoacyl-tRNA synthetase family. Type-1 seryl-tRNA synthetase subfamily.</text>
</comment>
<evidence type="ECO:0000313" key="17">
    <source>
        <dbReference type="EMBL" id="KFE63860.1"/>
    </source>
</evidence>
<evidence type="ECO:0000259" key="16">
    <source>
        <dbReference type="PROSITE" id="PS50862"/>
    </source>
</evidence>
<keyword evidence="15" id="KW-0175">Coiled coil</keyword>
<dbReference type="PANTHER" id="PTHR43697:SF1">
    <property type="entry name" value="SERINE--TRNA LIGASE"/>
    <property type="match status" value="1"/>
</dbReference>
<dbReference type="GO" id="GO:0004828">
    <property type="term" value="F:serine-tRNA ligase activity"/>
    <property type="evidence" value="ECO:0007669"/>
    <property type="project" value="UniProtKB-UniRule"/>
</dbReference>
<keyword evidence="18" id="KW-1185">Reference proteome</keyword>
<protein>
    <recommendedName>
        <fullName evidence="12">Serine--tRNA ligase</fullName>
        <ecNumber evidence="12">6.1.1.11</ecNumber>
    </recommendedName>
    <alternativeName>
        <fullName evidence="12">Seryl-tRNA synthetase</fullName>
        <shortName evidence="12">SerRS</shortName>
    </alternativeName>
    <alternativeName>
        <fullName evidence="12">Seryl-tRNA(Ser/Sec) synthetase</fullName>
    </alternativeName>
</protein>
<keyword evidence="8 12" id="KW-0648">Protein biosynthesis</keyword>
<dbReference type="Gene3D" id="3.30.930.10">
    <property type="entry name" value="Bira Bifunctional Protein, Domain 2"/>
    <property type="match status" value="1"/>
</dbReference>
<dbReference type="PROSITE" id="PS50862">
    <property type="entry name" value="AA_TRNA_LIGASE_II"/>
    <property type="match status" value="1"/>
</dbReference>
<dbReference type="InterPro" id="IPR010978">
    <property type="entry name" value="tRNA-bd_arm"/>
</dbReference>
<evidence type="ECO:0000256" key="7">
    <source>
        <dbReference type="ARBA" id="ARBA00022840"/>
    </source>
</evidence>
<dbReference type="HAMAP" id="MF_00176">
    <property type="entry name" value="Ser_tRNA_synth_type1"/>
    <property type="match status" value="1"/>
</dbReference>
<dbReference type="GO" id="GO:0005737">
    <property type="term" value="C:cytoplasm"/>
    <property type="evidence" value="ECO:0007669"/>
    <property type="project" value="UniProtKB-SubCell"/>
</dbReference>
<evidence type="ECO:0000256" key="2">
    <source>
        <dbReference type="ARBA" id="ARBA00005045"/>
    </source>
</evidence>
<feature type="binding site" evidence="13">
    <location>
        <position position="272"/>
    </location>
    <ligand>
        <name>L-serine</name>
        <dbReference type="ChEBI" id="CHEBI:33384"/>
    </ligand>
</feature>
<keyword evidence="4 12" id="KW-0963">Cytoplasm</keyword>
<reference evidence="17 18" key="1">
    <citation type="submission" date="2014-04" db="EMBL/GenBank/DDBJ databases">
        <title>Genome assembly of Hyalangium minutum DSM 14724.</title>
        <authorList>
            <person name="Sharma G."/>
            <person name="Subramanian S."/>
        </authorList>
    </citation>
    <scope>NUCLEOTIDE SEQUENCE [LARGE SCALE GENOMIC DNA]</scope>
    <source>
        <strain evidence="17 18">DSM 14724</strain>
    </source>
</reference>
<dbReference type="AlphaFoldDB" id="A0A085W847"/>
<comment type="catalytic activity">
    <reaction evidence="11 12">
        <text>tRNA(Ser) + L-serine + ATP = L-seryl-tRNA(Ser) + AMP + diphosphate + H(+)</text>
        <dbReference type="Rhea" id="RHEA:12292"/>
        <dbReference type="Rhea" id="RHEA-COMP:9669"/>
        <dbReference type="Rhea" id="RHEA-COMP:9703"/>
        <dbReference type="ChEBI" id="CHEBI:15378"/>
        <dbReference type="ChEBI" id="CHEBI:30616"/>
        <dbReference type="ChEBI" id="CHEBI:33019"/>
        <dbReference type="ChEBI" id="CHEBI:33384"/>
        <dbReference type="ChEBI" id="CHEBI:78442"/>
        <dbReference type="ChEBI" id="CHEBI:78533"/>
        <dbReference type="ChEBI" id="CHEBI:456215"/>
        <dbReference type="EC" id="6.1.1.11"/>
    </reaction>
</comment>
<dbReference type="GO" id="GO:0005524">
    <property type="term" value="F:ATP binding"/>
    <property type="evidence" value="ECO:0007669"/>
    <property type="project" value="UniProtKB-UniRule"/>
</dbReference>
<comment type="caution">
    <text evidence="17">The sequence shown here is derived from an EMBL/GenBank/DDBJ whole genome shotgun (WGS) entry which is preliminary data.</text>
</comment>
<evidence type="ECO:0000256" key="10">
    <source>
        <dbReference type="ARBA" id="ARBA00047929"/>
    </source>
</evidence>
<feature type="binding site" evidence="12 14">
    <location>
        <begin position="272"/>
        <end position="274"/>
    </location>
    <ligand>
        <name>ATP</name>
        <dbReference type="ChEBI" id="CHEBI:30616"/>
    </ligand>
</feature>
<evidence type="ECO:0000256" key="9">
    <source>
        <dbReference type="ARBA" id="ARBA00023146"/>
    </source>
</evidence>
<dbReference type="Pfam" id="PF00587">
    <property type="entry name" value="tRNA-synt_2b"/>
    <property type="match status" value="1"/>
</dbReference>
<comment type="domain">
    <text evidence="12">Consists of two distinct domains, a catalytic core and a N-terminal extension that is involved in tRNA binding.</text>
</comment>
<dbReference type="UniPathway" id="UPA00906">
    <property type="reaction ID" value="UER00895"/>
</dbReference>
<dbReference type="InterPro" id="IPR006195">
    <property type="entry name" value="aa-tRNA-synth_II"/>
</dbReference>